<gene>
    <name evidence="1" type="ORF">DERF_000729</name>
</gene>
<name>A0A922I9H2_DERFA</name>
<dbReference type="AlphaFoldDB" id="A0A922I9H2"/>
<keyword evidence="2" id="KW-1185">Reference proteome</keyword>
<dbReference type="Proteomes" id="UP000790347">
    <property type="component" value="Unassembled WGS sequence"/>
</dbReference>
<dbReference type="EMBL" id="ASGP02000001">
    <property type="protein sequence ID" value="KAH9526663.1"/>
    <property type="molecule type" value="Genomic_DNA"/>
</dbReference>
<protein>
    <submittedName>
        <fullName evidence="1">Uncharacterized protein</fullName>
    </submittedName>
</protein>
<reference evidence="1" key="2">
    <citation type="journal article" date="2022" name="Res Sq">
        <title>Comparative Genomics Reveals Insights into the Divergent Evolution of Astigmatic Mites and Household Pest Adaptations.</title>
        <authorList>
            <person name="Xiong Q."/>
            <person name="Wan A.T.-Y."/>
            <person name="Liu X.-Y."/>
            <person name="Fung C.S.-H."/>
            <person name="Xiao X."/>
            <person name="Malainual N."/>
            <person name="Hou J."/>
            <person name="Wang L."/>
            <person name="Wang M."/>
            <person name="Yang K."/>
            <person name="Cui Y."/>
            <person name="Leung E."/>
            <person name="Nong W."/>
            <person name="Shin S.-K."/>
            <person name="Au S."/>
            <person name="Jeong K.Y."/>
            <person name="Chew F.T."/>
            <person name="Hui J."/>
            <person name="Leung T.F."/>
            <person name="Tungtrongchitr A."/>
            <person name="Zhong N."/>
            <person name="Liu Z."/>
            <person name="Tsui S."/>
        </authorList>
    </citation>
    <scope>NUCLEOTIDE SEQUENCE</scope>
    <source>
        <strain evidence="1">Derf</strain>
        <tissue evidence="1">Whole organism</tissue>
    </source>
</reference>
<reference evidence="1" key="1">
    <citation type="submission" date="2013-05" db="EMBL/GenBank/DDBJ databases">
        <authorList>
            <person name="Yim A.K.Y."/>
            <person name="Chan T.F."/>
            <person name="Ji K.M."/>
            <person name="Liu X.Y."/>
            <person name="Zhou J.W."/>
            <person name="Li R.Q."/>
            <person name="Yang K.Y."/>
            <person name="Li J."/>
            <person name="Li M."/>
            <person name="Law P.T.W."/>
            <person name="Wu Y.L."/>
            <person name="Cai Z.L."/>
            <person name="Qin H."/>
            <person name="Bao Y."/>
            <person name="Leung R.K.K."/>
            <person name="Ng P.K.S."/>
            <person name="Zou J."/>
            <person name="Zhong X.J."/>
            <person name="Ran P.X."/>
            <person name="Zhong N.S."/>
            <person name="Liu Z.G."/>
            <person name="Tsui S.K.W."/>
        </authorList>
    </citation>
    <scope>NUCLEOTIDE SEQUENCE</scope>
    <source>
        <strain evidence="1">Derf</strain>
        <tissue evidence="1">Whole organism</tissue>
    </source>
</reference>
<proteinExistence type="predicted"/>
<evidence type="ECO:0000313" key="1">
    <source>
        <dbReference type="EMBL" id="KAH9526663.1"/>
    </source>
</evidence>
<organism evidence="1 2">
    <name type="scientific">Dermatophagoides farinae</name>
    <name type="common">American house dust mite</name>
    <dbReference type="NCBI Taxonomy" id="6954"/>
    <lineage>
        <taxon>Eukaryota</taxon>
        <taxon>Metazoa</taxon>
        <taxon>Ecdysozoa</taxon>
        <taxon>Arthropoda</taxon>
        <taxon>Chelicerata</taxon>
        <taxon>Arachnida</taxon>
        <taxon>Acari</taxon>
        <taxon>Acariformes</taxon>
        <taxon>Sarcoptiformes</taxon>
        <taxon>Astigmata</taxon>
        <taxon>Psoroptidia</taxon>
        <taxon>Analgoidea</taxon>
        <taxon>Pyroglyphidae</taxon>
        <taxon>Dermatophagoidinae</taxon>
        <taxon>Dermatophagoides</taxon>
    </lineage>
</organism>
<comment type="caution">
    <text evidence="1">The sequence shown here is derived from an EMBL/GenBank/DDBJ whole genome shotgun (WGS) entry which is preliminary data.</text>
</comment>
<accession>A0A922I9H2</accession>
<sequence>MTFYNNYNDNYLDWGKSETNSITSPKTLLNLGKCASSKFPKNGKQNKTLIHQINQLIKPLKQH</sequence>
<evidence type="ECO:0000313" key="2">
    <source>
        <dbReference type="Proteomes" id="UP000790347"/>
    </source>
</evidence>